<dbReference type="Gene3D" id="3.40.50.1820">
    <property type="entry name" value="alpha/beta hydrolase"/>
    <property type="match status" value="1"/>
</dbReference>
<evidence type="ECO:0000256" key="1">
    <source>
        <dbReference type="ARBA" id="ARBA00005964"/>
    </source>
</evidence>
<gene>
    <name evidence="5" type="ORF">R9X50_00192700</name>
</gene>
<evidence type="ECO:0000256" key="2">
    <source>
        <dbReference type="ARBA" id="ARBA00022801"/>
    </source>
</evidence>
<keyword evidence="6" id="KW-1185">Reference proteome</keyword>
<dbReference type="AlphaFoldDB" id="A0AAQ3M603"/>
<dbReference type="SUPFAM" id="SSF53474">
    <property type="entry name" value="alpha/beta-Hydrolases"/>
    <property type="match status" value="1"/>
</dbReference>
<sequence>MGRQGLRKPSQTSLVYISQIILALLATVWRFCTTLVIEETESQCPDGSPSAETRNGTLCGLYLPELSQDVFLGVPYAQPPIGDLRLRHPRSFALKYQAYPATAQPASCPGYGGFSTGIGPLSEDCLFVNVARPHRDDEEPNPGLLPVLVWIYGGGYTGGGIADPRYNMSYIVEESAQLGKPIIAVSINYRLAGFGFLAAKEVMADGAANIGLFDQRLALGWIKENIISFGGDPNKITIWGESAGAFSVAYQVMAFDGEHSDLFRAAIMNSGTMLGSKLQDRVTIGSPGGYQEAFNTIVESVGCVGSSDSLDCLRKLPYETLYTAFKPFIFTPVLDGDFLRTMPSESLKQGKYAAVSLLLGANTDEGTATFWGPRGSLHTSEDVASYIATLSDGSFDSNDIDEVLALYPDEPSQGCPFGTGCERFAHHGEMYKRGAAIAGDCFVHAGRRHLAQIASSRMHPTNPAVFSYRFDQPPWNEIQPLIATEAPVYSTHYTELSYIFHNPNPLLTNYIGPSSKHWALSKTMCRMWISFVHDLDPNNHGEIKLPRWPSYGSESFSNIVFRVSDSERRIEIEKDDYRSEQLRWWNRNWSKIRC</sequence>
<dbReference type="InterPro" id="IPR002018">
    <property type="entry name" value="CarbesteraseB"/>
</dbReference>
<accession>A0AAQ3M603</accession>
<dbReference type="GO" id="GO:0052689">
    <property type="term" value="F:carboxylic ester hydrolase activity"/>
    <property type="evidence" value="ECO:0007669"/>
    <property type="project" value="TreeGrafter"/>
</dbReference>
<dbReference type="InterPro" id="IPR050654">
    <property type="entry name" value="AChE-related_enzymes"/>
</dbReference>
<evidence type="ECO:0000313" key="5">
    <source>
        <dbReference type="EMBL" id="WPG99116.1"/>
    </source>
</evidence>
<reference evidence="5 6" key="1">
    <citation type="submission" date="2023-11" db="EMBL/GenBank/DDBJ databases">
        <title>An acidophilic fungus is an integral part of prey digestion in a carnivorous sundew plant.</title>
        <authorList>
            <person name="Tsai I.J."/>
        </authorList>
    </citation>
    <scope>NUCLEOTIDE SEQUENCE [LARGE SCALE GENOMIC DNA]</scope>
    <source>
        <strain evidence="5">169a</strain>
    </source>
</reference>
<feature type="domain" description="Carboxylesterase type B" evidence="4">
    <location>
        <begin position="48"/>
        <end position="555"/>
    </location>
</feature>
<dbReference type="InterPro" id="IPR019826">
    <property type="entry name" value="Carboxylesterase_B_AS"/>
</dbReference>
<dbReference type="EC" id="3.1.1.-" evidence="3"/>
<proteinExistence type="inferred from homology"/>
<organism evidence="5 6">
    <name type="scientific">Acrodontium crateriforme</name>
    <dbReference type="NCBI Taxonomy" id="150365"/>
    <lineage>
        <taxon>Eukaryota</taxon>
        <taxon>Fungi</taxon>
        <taxon>Dikarya</taxon>
        <taxon>Ascomycota</taxon>
        <taxon>Pezizomycotina</taxon>
        <taxon>Dothideomycetes</taxon>
        <taxon>Dothideomycetidae</taxon>
        <taxon>Mycosphaerellales</taxon>
        <taxon>Teratosphaeriaceae</taxon>
        <taxon>Acrodontium</taxon>
    </lineage>
</organism>
<dbReference type="PANTHER" id="PTHR43918">
    <property type="entry name" value="ACETYLCHOLINESTERASE"/>
    <property type="match status" value="1"/>
</dbReference>
<evidence type="ECO:0000313" key="6">
    <source>
        <dbReference type="Proteomes" id="UP001303373"/>
    </source>
</evidence>
<dbReference type="EMBL" id="CP138582">
    <property type="protein sequence ID" value="WPG99116.1"/>
    <property type="molecule type" value="Genomic_DNA"/>
</dbReference>
<protein>
    <recommendedName>
        <fullName evidence="3">Carboxylic ester hydrolase</fullName>
        <ecNumber evidence="3">3.1.1.-</ecNumber>
    </recommendedName>
</protein>
<dbReference type="InterPro" id="IPR029058">
    <property type="entry name" value="AB_hydrolase_fold"/>
</dbReference>
<keyword evidence="2 3" id="KW-0378">Hydrolase</keyword>
<evidence type="ECO:0000256" key="3">
    <source>
        <dbReference type="RuleBase" id="RU361235"/>
    </source>
</evidence>
<dbReference type="Proteomes" id="UP001303373">
    <property type="component" value="Chromosome 3"/>
</dbReference>
<name>A0AAQ3M603_9PEZI</name>
<dbReference type="PROSITE" id="PS00122">
    <property type="entry name" value="CARBOXYLESTERASE_B_1"/>
    <property type="match status" value="1"/>
</dbReference>
<dbReference type="PANTHER" id="PTHR43918:SF4">
    <property type="entry name" value="CARBOXYLIC ESTER HYDROLASE"/>
    <property type="match status" value="1"/>
</dbReference>
<dbReference type="Pfam" id="PF00135">
    <property type="entry name" value="COesterase"/>
    <property type="match status" value="1"/>
</dbReference>
<comment type="similarity">
    <text evidence="1 3">Belongs to the type-B carboxylesterase/lipase family.</text>
</comment>
<evidence type="ECO:0000259" key="4">
    <source>
        <dbReference type="Pfam" id="PF00135"/>
    </source>
</evidence>